<proteinExistence type="predicted"/>
<protein>
    <recommendedName>
        <fullName evidence="4">Immunoglobulin V-set domain-containing protein</fullName>
    </recommendedName>
</protein>
<reference evidence="2 3" key="1">
    <citation type="submission" date="2020-12" db="EMBL/GenBank/DDBJ databases">
        <title>De novo assembly of Tibetan sheep genome.</title>
        <authorList>
            <person name="Li X."/>
        </authorList>
    </citation>
    <scope>NUCLEOTIDE SEQUENCE [LARGE SCALE GENOMIC DNA]</scope>
    <source>
        <tissue evidence="2">Heart</tissue>
    </source>
</reference>
<dbReference type="AlphaFoldDB" id="A0A835ZY07"/>
<dbReference type="Gene3D" id="2.60.40.10">
    <property type="entry name" value="Immunoglobulins"/>
    <property type="match status" value="1"/>
</dbReference>
<evidence type="ECO:0000313" key="3">
    <source>
        <dbReference type="Proteomes" id="UP000664991"/>
    </source>
</evidence>
<evidence type="ECO:0008006" key="4">
    <source>
        <dbReference type="Google" id="ProtNLM"/>
    </source>
</evidence>
<sequence>MAMMTRDSRQSPAFVTDDRVLASLLPTTLHPVASSSMIKFTLSKVVDMFSDLPERDTHFLVLPLNPSDVSLLQKPQQSDSQEHQPDSQTAPCTVGQCWWLANILFPAEAREHPQDLLVFKSDSNKLQASGVPSHFSGSKAASANEGLLLISGLQTQDEADYDCYCHQNTGIYQGLQAHSGPVPSLTQLSLLLCLDRV</sequence>
<feature type="region of interest" description="Disordered" evidence="1">
    <location>
        <begin position="71"/>
        <end position="90"/>
    </location>
</feature>
<evidence type="ECO:0000256" key="1">
    <source>
        <dbReference type="SAM" id="MobiDB-lite"/>
    </source>
</evidence>
<accession>A0A835ZY07</accession>
<dbReference type="InterPro" id="IPR036179">
    <property type="entry name" value="Ig-like_dom_sf"/>
</dbReference>
<comment type="caution">
    <text evidence="2">The sequence shown here is derived from an EMBL/GenBank/DDBJ whole genome shotgun (WGS) entry which is preliminary data.</text>
</comment>
<dbReference type="SUPFAM" id="SSF48726">
    <property type="entry name" value="Immunoglobulin"/>
    <property type="match status" value="1"/>
</dbReference>
<evidence type="ECO:0000313" key="2">
    <source>
        <dbReference type="EMBL" id="KAG5198918.1"/>
    </source>
</evidence>
<organism evidence="2 3">
    <name type="scientific">Ovis aries</name>
    <name type="common">Sheep</name>
    <dbReference type="NCBI Taxonomy" id="9940"/>
    <lineage>
        <taxon>Eukaryota</taxon>
        <taxon>Metazoa</taxon>
        <taxon>Chordata</taxon>
        <taxon>Craniata</taxon>
        <taxon>Vertebrata</taxon>
        <taxon>Euteleostomi</taxon>
        <taxon>Mammalia</taxon>
        <taxon>Eutheria</taxon>
        <taxon>Laurasiatheria</taxon>
        <taxon>Artiodactyla</taxon>
        <taxon>Ruminantia</taxon>
        <taxon>Pecora</taxon>
        <taxon>Bovidae</taxon>
        <taxon>Caprinae</taxon>
        <taxon>Ovis</taxon>
    </lineage>
</organism>
<dbReference type="Proteomes" id="UP000664991">
    <property type="component" value="Chromosome 17"/>
</dbReference>
<dbReference type="EMBL" id="JAEMGP010000017">
    <property type="protein sequence ID" value="KAG5198918.1"/>
    <property type="molecule type" value="Genomic_DNA"/>
</dbReference>
<dbReference type="InterPro" id="IPR013783">
    <property type="entry name" value="Ig-like_fold"/>
</dbReference>
<gene>
    <name evidence="2" type="ORF">JEQ12_007514</name>
</gene>
<name>A0A835ZY07_SHEEP</name>